<reference evidence="4 5" key="1">
    <citation type="submission" date="2020-08" db="EMBL/GenBank/DDBJ databases">
        <title>Genome public.</title>
        <authorList>
            <person name="Liu C."/>
            <person name="Sun Q."/>
        </authorList>
    </citation>
    <scope>NUCLEOTIDE SEQUENCE [LARGE SCALE GENOMIC DNA]</scope>
    <source>
        <strain evidence="4 5">BX1</strain>
    </source>
</reference>
<dbReference type="RefSeq" id="WP_262398627.1">
    <property type="nucleotide sequence ID" value="NZ_JACRTB010000001.1"/>
</dbReference>
<evidence type="ECO:0000259" key="3">
    <source>
        <dbReference type="Pfam" id="PF19823"/>
    </source>
</evidence>
<keyword evidence="2" id="KW-0732">Signal</keyword>
<organism evidence="4 5">
    <name type="scientific">Yanshouia hominis</name>
    <dbReference type="NCBI Taxonomy" id="2763673"/>
    <lineage>
        <taxon>Bacteria</taxon>
        <taxon>Bacillati</taxon>
        <taxon>Bacillota</taxon>
        <taxon>Clostridia</taxon>
        <taxon>Eubacteriales</taxon>
        <taxon>Oscillospiraceae</taxon>
        <taxon>Yanshouia</taxon>
    </lineage>
</organism>
<gene>
    <name evidence="4" type="ORF">H8717_00720</name>
</gene>
<dbReference type="Proteomes" id="UP000658131">
    <property type="component" value="Unassembled WGS sequence"/>
</dbReference>
<dbReference type="Pfam" id="PF19823">
    <property type="entry name" value="DUF6305"/>
    <property type="match status" value="1"/>
</dbReference>
<evidence type="ECO:0000313" key="5">
    <source>
        <dbReference type="Proteomes" id="UP000658131"/>
    </source>
</evidence>
<evidence type="ECO:0000256" key="1">
    <source>
        <dbReference type="SAM" id="MobiDB-lite"/>
    </source>
</evidence>
<accession>A0ABR7NEU8</accession>
<proteinExistence type="predicted"/>
<feature type="chain" id="PRO_5046894812" description="DUF6305 domain-containing protein" evidence="2">
    <location>
        <begin position="25"/>
        <end position="263"/>
    </location>
</feature>
<name>A0ABR7NEU8_9FIRM</name>
<evidence type="ECO:0000313" key="4">
    <source>
        <dbReference type="EMBL" id="MBC8574936.1"/>
    </source>
</evidence>
<feature type="signal peptide" evidence="2">
    <location>
        <begin position="1"/>
        <end position="24"/>
    </location>
</feature>
<evidence type="ECO:0000256" key="2">
    <source>
        <dbReference type="SAM" id="SignalP"/>
    </source>
</evidence>
<dbReference type="PROSITE" id="PS51257">
    <property type="entry name" value="PROKAR_LIPOPROTEIN"/>
    <property type="match status" value="1"/>
</dbReference>
<dbReference type="InterPro" id="IPR046272">
    <property type="entry name" value="DUF6305"/>
</dbReference>
<keyword evidence="5" id="KW-1185">Reference proteome</keyword>
<feature type="domain" description="DUF6305" evidence="3">
    <location>
        <begin position="111"/>
        <end position="256"/>
    </location>
</feature>
<comment type="caution">
    <text evidence="4">The sequence shown here is derived from an EMBL/GenBank/DDBJ whole genome shotgun (WGS) entry which is preliminary data.</text>
</comment>
<protein>
    <recommendedName>
        <fullName evidence="3">DUF6305 domain-containing protein</fullName>
    </recommendedName>
</protein>
<feature type="region of interest" description="Disordered" evidence="1">
    <location>
        <begin position="26"/>
        <end position="104"/>
    </location>
</feature>
<dbReference type="EMBL" id="JACRTB010000001">
    <property type="protein sequence ID" value="MBC8574936.1"/>
    <property type="molecule type" value="Genomic_DNA"/>
</dbReference>
<sequence>MKSMTRFVTVLLALLMVVALGACGGTSSAPASSPASAEQPASSEAVSSEPASSEAAPSEPASSEAAPSEPASSEAAPSESASSEVAPSEPASSETAAEPQKPAAAAGDFAEPVLVISVGKSADGALAESILKKYGISYTSDDAATGAGSAKTVIVVPGVSTKGLGAAGISVDDEYAHASALADSLKSGDATVLLAHLGGDSRRDELSDKFIDVMLPAADYIVVLEAGNKDGKFSSYASANGIPIKVPAKKADAITQIAGLFGK</sequence>